<evidence type="ECO:0000313" key="3">
    <source>
        <dbReference type="Proteomes" id="UP001480595"/>
    </source>
</evidence>
<dbReference type="Proteomes" id="UP001480595">
    <property type="component" value="Unassembled WGS sequence"/>
</dbReference>
<dbReference type="CDD" id="cd00590">
    <property type="entry name" value="RRM_SF"/>
    <property type="match status" value="1"/>
</dbReference>
<dbReference type="EMBL" id="JAQQWL010000011">
    <property type="protein sequence ID" value="KAK8048269.1"/>
    <property type="molecule type" value="Genomic_DNA"/>
</dbReference>
<feature type="region of interest" description="Disordered" evidence="1">
    <location>
        <begin position="280"/>
        <end position="309"/>
    </location>
</feature>
<dbReference type="SUPFAM" id="SSF54928">
    <property type="entry name" value="RNA-binding domain, RBD"/>
    <property type="match status" value="1"/>
</dbReference>
<dbReference type="GeneID" id="92094471"/>
<protein>
    <recommendedName>
        <fullName evidence="4">RRM domain-containing protein</fullName>
    </recommendedName>
</protein>
<proteinExistence type="predicted"/>
<organism evidence="2 3">
    <name type="scientific">Apiospora phragmitis</name>
    <dbReference type="NCBI Taxonomy" id="2905665"/>
    <lineage>
        <taxon>Eukaryota</taxon>
        <taxon>Fungi</taxon>
        <taxon>Dikarya</taxon>
        <taxon>Ascomycota</taxon>
        <taxon>Pezizomycotina</taxon>
        <taxon>Sordariomycetes</taxon>
        <taxon>Xylariomycetidae</taxon>
        <taxon>Amphisphaeriales</taxon>
        <taxon>Apiosporaceae</taxon>
        <taxon>Apiospora</taxon>
    </lineage>
</organism>
<gene>
    <name evidence="2" type="ORF">PG994_009999</name>
</gene>
<feature type="region of interest" description="Disordered" evidence="1">
    <location>
        <begin position="142"/>
        <end position="178"/>
    </location>
</feature>
<keyword evidence="3" id="KW-1185">Reference proteome</keyword>
<evidence type="ECO:0000313" key="2">
    <source>
        <dbReference type="EMBL" id="KAK8048269.1"/>
    </source>
</evidence>
<name>A0ABR1TNN0_9PEZI</name>
<feature type="compositionally biased region" description="Basic and acidic residues" evidence="1">
    <location>
        <begin position="281"/>
        <end position="292"/>
    </location>
</feature>
<sequence length="309" mass="33995">MASLSFPESQLKDHVRTVCAVERVEIFNESTSGWVSVRGPESFNIALKFLSTKLFNGRPTFADGRNAQQRIPIKKLVDASLPDPKAHSTQAPWCRPSPPILGYNSSTLLSIPPVAGTTQTTPLKPLPIYPVSPWYPEPVSSITSPPGSYRNPPQLPPSYNDPAEYQSPTTASCGQVAAPDKVQNKTTVNVEWRKIVIKGLPSWTPYKDVRTLLITRAGLEAVELSYIRLFVKHNKSSGKCHATVILGDEKITGSVIKKLHGCYLDGRKLTVELAKEGVSVDEERRKRGEHGYSKKKCAKYSSHSSKGNS</sequence>
<dbReference type="RefSeq" id="XP_066710518.1">
    <property type="nucleotide sequence ID" value="XM_066861408.1"/>
</dbReference>
<accession>A0ABR1TNN0</accession>
<dbReference type="Gene3D" id="3.30.70.330">
    <property type="match status" value="1"/>
</dbReference>
<evidence type="ECO:0000256" key="1">
    <source>
        <dbReference type="SAM" id="MobiDB-lite"/>
    </source>
</evidence>
<dbReference type="InterPro" id="IPR035979">
    <property type="entry name" value="RBD_domain_sf"/>
</dbReference>
<dbReference type="InterPro" id="IPR012677">
    <property type="entry name" value="Nucleotide-bd_a/b_plait_sf"/>
</dbReference>
<evidence type="ECO:0008006" key="4">
    <source>
        <dbReference type="Google" id="ProtNLM"/>
    </source>
</evidence>
<reference evidence="2 3" key="1">
    <citation type="submission" date="2023-01" db="EMBL/GenBank/DDBJ databases">
        <title>Analysis of 21 Apiospora genomes using comparative genomics revels a genus with tremendous synthesis potential of carbohydrate active enzymes and secondary metabolites.</title>
        <authorList>
            <person name="Sorensen T."/>
        </authorList>
    </citation>
    <scope>NUCLEOTIDE SEQUENCE [LARGE SCALE GENOMIC DNA]</scope>
    <source>
        <strain evidence="2 3">CBS 135458</strain>
    </source>
</reference>
<comment type="caution">
    <text evidence="2">The sequence shown here is derived from an EMBL/GenBank/DDBJ whole genome shotgun (WGS) entry which is preliminary data.</text>
</comment>